<organism evidence="1 2">
    <name type="scientific">Chryseobacterium carnipullorum</name>
    <dbReference type="NCBI Taxonomy" id="1124835"/>
    <lineage>
        <taxon>Bacteria</taxon>
        <taxon>Pseudomonadati</taxon>
        <taxon>Bacteroidota</taxon>
        <taxon>Flavobacteriia</taxon>
        <taxon>Flavobacteriales</taxon>
        <taxon>Weeksellaceae</taxon>
        <taxon>Chryseobacterium group</taxon>
        <taxon>Chryseobacterium</taxon>
    </lineage>
</organism>
<proteinExistence type="predicted"/>
<dbReference type="AlphaFoldDB" id="A0A3G6NII2"/>
<reference evidence="2" key="1">
    <citation type="submission" date="2018-11" db="EMBL/GenBank/DDBJ databases">
        <title>Proposal to divide the Flavobacteriaceae and reorganize its genera based on Amino Acid Identity values calculated from whole genome sequences.</title>
        <authorList>
            <person name="Nicholson A.C."/>
            <person name="Gulvik C.A."/>
            <person name="Whitney A.M."/>
            <person name="Humrighouse B.W."/>
            <person name="Bell M."/>
            <person name="Holmes B."/>
            <person name="Steigerwalt A.G."/>
            <person name="Villarma A."/>
            <person name="Sheth M."/>
            <person name="Batra D."/>
            <person name="Pryor J."/>
            <person name="Bernardet J.-F."/>
            <person name="Hugo C."/>
            <person name="Kampfer P."/>
            <person name="Newman J."/>
            <person name="McQuiston J.R."/>
        </authorList>
    </citation>
    <scope>NUCLEOTIDE SEQUENCE [LARGE SCALE GENOMIC DNA]</scope>
    <source>
        <strain evidence="2">G0188</strain>
    </source>
</reference>
<dbReference type="Gene3D" id="3.40.50.720">
    <property type="entry name" value="NAD(P)-binding Rossmann-like Domain"/>
    <property type="match status" value="1"/>
</dbReference>
<dbReference type="EMBL" id="CP033920">
    <property type="protein sequence ID" value="AZA49881.1"/>
    <property type="molecule type" value="Genomic_DNA"/>
</dbReference>
<accession>A0A3G6NII2</accession>
<keyword evidence="2" id="KW-1185">Reference proteome</keyword>
<dbReference type="SUPFAM" id="SSF51735">
    <property type="entry name" value="NAD(P)-binding Rossmann-fold domains"/>
    <property type="match status" value="1"/>
</dbReference>
<dbReference type="OrthoDB" id="9803111at2"/>
<dbReference type="InterPro" id="IPR036291">
    <property type="entry name" value="NAD(P)-bd_dom_sf"/>
</dbReference>
<evidence type="ECO:0000313" key="1">
    <source>
        <dbReference type="EMBL" id="AZA49881.1"/>
    </source>
</evidence>
<sequence>MHLFSQTTEAGVEKFFFVSTANTLGYENFAVPGNENIPQLYPFAYSFYAQSKLESENYLFAAKQRNKSNNCESCL</sequence>
<protein>
    <submittedName>
        <fullName evidence="1">NAD(P)-dependent oxidoreductase</fullName>
    </submittedName>
</protein>
<name>A0A3G6NII2_CHRCU</name>
<dbReference type="KEGG" id="ccau:EG346_17610"/>
<gene>
    <name evidence="1" type="ORF">EG346_17610</name>
</gene>
<evidence type="ECO:0000313" key="2">
    <source>
        <dbReference type="Proteomes" id="UP000273270"/>
    </source>
</evidence>
<dbReference type="Proteomes" id="UP000273270">
    <property type="component" value="Chromosome"/>
</dbReference>